<gene>
    <name evidence="7" type="ORF">CEJ42_17395</name>
</gene>
<feature type="transmembrane region" description="Helical" evidence="6">
    <location>
        <begin position="217"/>
        <end position="235"/>
    </location>
</feature>
<evidence type="ECO:0000313" key="8">
    <source>
        <dbReference type="Proteomes" id="UP000197596"/>
    </source>
</evidence>
<dbReference type="CDD" id="cd06662">
    <property type="entry name" value="SURF1"/>
    <property type="match status" value="1"/>
</dbReference>
<sequence>MPIRFRIRWVPLCATLVVAAAGIALGQWQTRRAEEKLAIQHRIEARAKEAPLQALPPEGEADVAEFRHVLLEGEFIPQWTIYLENRPHEGAVGFHVLTAFKIAGSQRAVMVARGWAPRDATDRARVPQPPLAQGAMRIDGVLRRDAGHVLQLGQADAPRPGAILQNLDVAALAAASGLPLSAYVVEQRMPSPGVDDGLARDWPAPSLGIDRHRAYALQWYALAAMAIVFFLVTGFRRGCNDKS</sequence>
<dbReference type="EMBL" id="NJGU01000009">
    <property type="protein sequence ID" value="OWY27858.1"/>
    <property type="molecule type" value="Genomic_DNA"/>
</dbReference>
<accession>A0A246WNE0</accession>
<dbReference type="GO" id="GO:0005886">
    <property type="term" value="C:plasma membrane"/>
    <property type="evidence" value="ECO:0007669"/>
    <property type="project" value="UniProtKB-SubCell"/>
</dbReference>
<comment type="caution">
    <text evidence="6">Lacks conserved residue(s) required for the propagation of feature annotation.</text>
</comment>
<comment type="similarity">
    <text evidence="2 6">Belongs to the SURF1 family.</text>
</comment>
<keyword evidence="6" id="KW-1003">Cell membrane</keyword>
<evidence type="ECO:0000256" key="6">
    <source>
        <dbReference type="RuleBase" id="RU363076"/>
    </source>
</evidence>
<dbReference type="Pfam" id="PF02104">
    <property type="entry name" value="SURF1"/>
    <property type="match status" value="1"/>
</dbReference>
<dbReference type="PROSITE" id="PS50895">
    <property type="entry name" value="SURF1"/>
    <property type="match status" value="1"/>
</dbReference>
<evidence type="ECO:0000313" key="7">
    <source>
        <dbReference type="EMBL" id="OWY27858.1"/>
    </source>
</evidence>
<comment type="caution">
    <text evidence="7">The sequence shown here is derived from an EMBL/GenBank/DDBJ whole genome shotgun (WGS) entry which is preliminary data.</text>
</comment>
<dbReference type="PANTHER" id="PTHR23427:SF2">
    <property type="entry name" value="SURFEIT LOCUS PROTEIN 1"/>
    <property type="match status" value="1"/>
</dbReference>
<keyword evidence="5 6" id="KW-0472">Membrane</keyword>
<comment type="subcellular location">
    <subcellularLocation>
        <location evidence="6">Cell membrane</location>
        <topology evidence="6">Multi-pass membrane protein</topology>
    </subcellularLocation>
    <subcellularLocation>
        <location evidence="1">Membrane</location>
    </subcellularLocation>
</comment>
<name>A0A246WNE0_9BURK</name>
<keyword evidence="4 6" id="KW-1133">Transmembrane helix</keyword>
<keyword evidence="3 6" id="KW-0812">Transmembrane</keyword>
<dbReference type="InterPro" id="IPR045214">
    <property type="entry name" value="Surf1/Surf4"/>
</dbReference>
<evidence type="ECO:0000256" key="4">
    <source>
        <dbReference type="ARBA" id="ARBA00022989"/>
    </source>
</evidence>
<evidence type="ECO:0000256" key="1">
    <source>
        <dbReference type="ARBA" id="ARBA00004370"/>
    </source>
</evidence>
<dbReference type="AlphaFoldDB" id="A0A246WNE0"/>
<dbReference type="PANTHER" id="PTHR23427">
    <property type="entry name" value="SURFEIT LOCUS PROTEIN"/>
    <property type="match status" value="1"/>
</dbReference>
<proteinExistence type="inferred from homology"/>
<evidence type="ECO:0000256" key="3">
    <source>
        <dbReference type="ARBA" id="ARBA00022692"/>
    </source>
</evidence>
<dbReference type="RefSeq" id="WP_088751963.1">
    <property type="nucleotide sequence ID" value="NZ_NJGU01000009.1"/>
</dbReference>
<reference evidence="7 8" key="1">
    <citation type="submission" date="2017-06" db="EMBL/GenBank/DDBJ databases">
        <title>Herbaspirillum phytohormonus sp. nov., isolated from the root nodule of Robinia pseudoacacia in lead-zinc mine.</title>
        <authorList>
            <person name="Fan M."/>
            <person name="Lin Y."/>
        </authorList>
    </citation>
    <scope>NUCLEOTIDE SEQUENCE [LARGE SCALE GENOMIC DNA]</scope>
    <source>
        <strain evidence="7 8">HZ10</strain>
    </source>
</reference>
<evidence type="ECO:0000256" key="5">
    <source>
        <dbReference type="ARBA" id="ARBA00023136"/>
    </source>
</evidence>
<organism evidence="7 8">
    <name type="scientific">Herbaspirillum robiniae</name>
    <dbReference type="NCBI Taxonomy" id="2014887"/>
    <lineage>
        <taxon>Bacteria</taxon>
        <taxon>Pseudomonadati</taxon>
        <taxon>Pseudomonadota</taxon>
        <taxon>Betaproteobacteria</taxon>
        <taxon>Burkholderiales</taxon>
        <taxon>Oxalobacteraceae</taxon>
        <taxon>Herbaspirillum</taxon>
    </lineage>
</organism>
<protein>
    <recommendedName>
        <fullName evidence="6">SURF1-like protein</fullName>
    </recommendedName>
</protein>
<dbReference type="Proteomes" id="UP000197596">
    <property type="component" value="Unassembled WGS sequence"/>
</dbReference>
<evidence type="ECO:0000256" key="2">
    <source>
        <dbReference type="ARBA" id="ARBA00007165"/>
    </source>
</evidence>
<dbReference type="InterPro" id="IPR002994">
    <property type="entry name" value="Surf1/Shy1"/>
</dbReference>